<dbReference type="RefSeq" id="WP_212946011.1">
    <property type="nucleotide sequence ID" value="NZ_BOQX01000010.1"/>
</dbReference>
<organism evidence="2 3">
    <name type="scientific">Heyndrickxia oleronia</name>
    <dbReference type="NCBI Taxonomy" id="38875"/>
    <lineage>
        <taxon>Bacteria</taxon>
        <taxon>Bacillati</taxon>
        <taxon>Bacillota</taxon>
        <taxon>Bacilli</taxon>
        <taxon>Bacillales</taxon>
        <taxon>Bacillaceae</taxon>
        <taxon>Heyndrickxia</taxon>
    </lineage>
</organism>
<reference evidence="2" key="1">
    <citation type="submission" date="2023-03" db="EMBL/GenBank/DDBJ databases">
        <title>Bacterial isolates from washroom surfaces on a university campus.</title>
        <authorList>
            <person name="Holman D.B."/>
            <person name="Gzyl K.E."/>
            <person name="Taheri A.E."/>
        </authorList>
    </citation>
    <scope>NUCLEOTIDE SEQUENCE</scope>
    <source>
        <strain evidence="2">RD03</strain>
    </source>
</reference>
<evidence type="ECO:0000313" key="3">
    <source>
        <dbReference type="Proteomes" id="UP001159179"/>
    </source>
</evidence>
<sequence>MKKWYLTVIALVLIGVTSTLVIVQKAKSNEDNYQNISLHDLERKLDQKESFITYIYSTTCPACKKLRPVLNSTIKEKKVEVLALNISLEENYDEQFFKENNIKVTPTLIYFNDGVEKGKKEGNISKKALENFIDFSNQ</sequence>
<dbReference type="InterPro" id="IPR036249">
    <property type="entry name" value="Thioredoxin-like_sf"/>
</dbReference>
<name>A0AAW6T3U6_9BACI</name>
<dbReference type="EMBL" id="JAROYP010000033">
    <property type="protein sequence ID" value="MDH5164475.1"/>
    <property type="molecule type" value="Genomic_DNA"/>
</dbReference>
<dbReference type="Pfam" id="PF00085">
    <property type="entry name" value="Thioredoxin"/>
    <property type="match status" value="1"/>
</dbReference>
<dbReference type="SUPFAM" id="SSF52833">
    <property type="entry name" value="Thioredoxin-like"/>
    <property type="match status" value="1"/>
</dbReference>
<comment type="caution">
    <text evidence="2">The sequence shown here is derived from an EMBL/GenBank/DDBJ whole genome shotgun (WGS) entry which is preliminary data.</text>
</comment>
<dbReference type="InterPro" id="IPR017937">
    <property type="entry name" value="Thioredoxin_CS"/>
</dbReference>
<dbReference type="AlphaFoldDB" id="A0AAW6T3U6"/>
<evidence type="ECO:0000313" key="2">
    <source>
        <dbReference type="EMBL" id="MDH5164475.1"/>
    </source>
</evidence>
<dbReference type="PROSITE" id="PS00194">
    <property type="entry name" value="THIOREDOXIN_1"/>
    <property type="match status" value="1"/>
</dbReference>
<dbReference type="CDD" id="cd02947">
    <property type="entry name" value="TRX_family"/>
    <property type="match status" value="1"/>
</dbReference>
<protein>
    <submittedName>
        <fullName evidence="2">Thioredoxin family protein</fullName>
    </submittedName>
</protein>
<dbReference type="Proteomes" id="UP001159179">
    <property type="component" value="Unassembled WGS sequence"/>
</dbReference>
<dbReference type="Gene3D" id="3.40.30.10">
    <property type="entry name" value="Glutaredoxin"/>
    <property type="match status" value="1"/>
</dbReference>
<gene>
    <name evidence="2" type="ORF">P5X88_26445</name>
</gene>
<feature type="domain" description="Thioredoxin" evidence="1">
    <location>
        <begin position="12"/>
        <end position="138"/>
    </location>
</feature>
<proteinExistence type="predicted"/>
<accession>A0AAW6T3U6</accession>
<dbReference type="GeneID" id="79870131"/>
<dbReference type="PROSITE" id="PS51352">
    <property type="entry name" value="THIOREDOXIN_2"/>
    <property type="match status" value="1"/>
</dbReference>
<dbReference type="InterPro" id="IPR013766">
    <property type="entry name" value="Thioredoxin_domain"/>
</dbReference>
<evidence type="ECO:0000259" key="1">
    <source>
        <dbReference type="PROSITE" id="PS51352"/>
    </source>
</evidence>